<sequence>MTSEKKWLLFGALGLIALLGFIFFTPKKEEFGRLWRKTIDAIEYEGPTGPVRLEKESGWFEDRFFITSSVNGKVIRRPGSPAVKGIFAEFEAPIVKGEYILDEAEAGKRFADAQCIRLFHGSSTETLCAGRAQNALSPVRMPEDPQRVYLLPDHIFSRLSTDPAHYIEKRLIVMPAGTVPDRLRIIGPDRSVELFRKKQAAQAPDGSKIEAVHWYARMPAREEKEIAQPTVMNLLTTLYDMQRDEMLTEKETPGQPLYTIELDLVLEGPAAGSALQRTFGDRTLRLTLYNGELEGPNGTMIRAESEGVIDAVKKERFDRFVDRLSAIPTP</sequence>
<keyword evidence="1" id="KW-0812">Transmembrane</keyword>
<dbReference type="EMBL" id="WBUI01000001">
    <property type="protein sequence ID" value="KAB2935398.1"/>
    <property type="molecule type" value="Genomic_DNA"/>
</dbReference>
<feature type="transmembrane region" description="Helical" evidence="1">
    <location>
        <begin position="7"/>
        <end position="24"/>
    </location>
</feature>
<keyword evidence="1" id="KW-1133">Transmembrane helix</keyword>
<evidence type="ECO:0000313" key="2">
    <source>
        <dbReference type="EMBL" id="KAB2935398.1"/>
    </source>
</evidence>
<dbReference type="AlphaFoldDB" id="A0A833H571"/>
<keyword evidence="1" id="KW-0472">Membrane</keyword>
<evidence type="ECO:0000313" key="3">
    <source>
        <dbReference type="Proteomes" id="UP000460298"/>
    </source>
</evidence>
<comment type="caution">
    <text evidence="2">The sequence shown here is derived from an EMBL/GenBank/DDBJ whole genome shotgun (WGS) entry which is preliminary data.</text>
</comment>
<evidence type="ECO:0000256" key="1">
    <source>
        <dbReference type="SAM" id="Phobius"/>
    </source>
</evidence>
<organism evidence="2 3">
    <name type="scientific">Leptonema illini</name>
    <dbReference type="NCBI Taxonomy" id="183"/>
    <lineage>
        <taxon>Bacteria</taxon>
        <taxon>Pseudomonadati</taxon>
        <taxon>Spirochaetota</taxon>
        <taxon>Spirochaetia</taxon>
        <taxon>Leptospirales</taxon>
        <taxon>Leptospiraceae</taxon>
        <taxon>Leptonema</taxon>
    </lineage>
</organism>
<gene>
    <name evidence="2" type="ORF">F9K24_01335</name>
</gene>
<dbReference type="Proteomes" id="UP000460298">
    <property type="component" value="Unassembled WGS sequence"/>
</dbReference>
<reference evidence="2 3" key="1">
    <citation type="submission" date="2019-10" db="EMBL/GenBank/DDBJ databases">
        <title>Extracellular Electron Transfer in a Candidatus Methanoperedens spp. Enrichment Culture.</title>
        <authorList>
            <person name="Berger S."/>
            <person name="Rangel Shaw D."/>
            <person name="Berben T."/>
            <person name="In 'T Zandt M."/>
            <person name="Frank J."/>
            <person name="Reimann J."/>
            <person name="Jetten M.S.M."/>
            <person name="Welte C.U."/>
        </authorList>
    </citation>
    <scope>NUCLEOTIDE SEQUENCE [LARGE SCALE GENOMIC DNA]</scope>
    <source>
        <strain evidence="2">SB12</strain>
    </source>
</reference>
<accession>A0A833H571</accession>
<name>A0A833H571_9LEPT</name>
<evidence type="ECO:0008006" key="4">
    <source>
        <dbReference type="Google" id="ProtNLM"/>
    </source>
</evidence>
<protein>
    <recommendedName>
        <fullName evidence="4">DUF4340 domain-containing protein</fullName>
    </recommendedName>
</protein>
<proteinExistence type="predicted"/>